<dbReference type="RefSeq" id="WP_256133617.1">
    <property type="nucleotide sequence ID" value="NZ_JANFXK010000028.1"/>
</dbReference>
<organism evidence="2 3">
    <name type="scientific">Anaerovorax odorimutans</name>
    <dbReference type="NCBI Taxonomy" id="109327"/>
    <lineage>
        <taxon>Bacteria</taxon>
        <taxon>Bacillati</taxon>
        <taxon>Bacillota</taxon>
        <taxon>Clostridia</taxon>
        <taxon>Peptostreptococcales</taxon>
        <taxon>Anaerovoracaceae</taxon>
        <taxon>Anaerovorax</taxon>
    </lineage>
</organism>
<proteinExistence type="predicted"/>
<dbReference type="EMBL" id="JANFXK010000028">
    <property type="protein sequence ID" value="MCQ4638421.1"/>
    <property type="molecule type" value="Genomic_DNA"/>
</dbReference>
<sequence length="129" mass="14200">MKKTIVTGVIIGILCVSGIFAYGNNRVETPEKSNYPTNENGASYGVAPDAAGEKEEPDLIAAVGENDVKGYVKKSDLDNDGDVKTPEEALKRQKELEKKEYISIPLYKNNGKTVIGEFRLSTQNEQKLY</sequence>
<gene>
    <name evidence="2" type="ORF">NE619_16950</name>
</gene>
<evidence type="ECO:0000313" key="3">
    <source>
        <dbReference type="Proteomes" id="UP001524502"/>
    </source>
</evidence>
<accession>A0ABT1RT87</accession>
<evidence type="ECO:0000313" key="2">
    <source>
        <dbReference type="EMBL" id="MCQ4638421.1"/>
    </source>
</evidence>
<comment type="caution">
    <text evidence="2">The sequence shown here is derived from an EMBL/GenBank/DDBJ whole genome shotgun (WGS) entry which is preliminary data.</text>
</comment>
<protein>
    <recommendedName>
        <fullName evidence="4">EF-hand domain-containing protein</fullName>
    </recommendedName>
</protein>
<evidence type="ECO:0000256" key="1">
    <source>
        <dbReference type="SAM" id="MobiDB-lite"/>
    </source>
</evidence>
<dbReference type="Proteomes" id="UP001524502">
    <property type="component" value="Unassembled WGS sequence"/>
</dbReference>
<feature type="region of interest" description="Disordered" evidence="1">
    <location>
        <begin position="27"/>
        <end position="57"/>
    </location>
</feature>
<name>A0ABT1RT87_9FIRM</name>
<keyword evidence="3" id="KW-1185">Reference proteome</keyword>
<reference evidence="2 3" key="1">
    <citation type="submission" date="2022-06" db="EMBL/GenBank/DDBJ databases">
        <title>Isolation of gut microbiota from human fecal samples.</title>
        <authorList>
            <person name="Pamer E.G."/>
            <person name="Barat B."/>
            <person name="Waligurski E."/>
            <person name="Medina S."/>
            <person name="Paddock L."/>
            <person name="Mostad J."/>
        </authorList>
    </citation>
    <scope>NUCLEOTIDE SEQUENCE [LARGE SCALE GENOMIC DNA]</scope>
    <source>
        <strain evidence="2 3">SL.3.17</strain>
    </source>
</reference>
<feature type="compositionally biased region" description="Polar residues" evidence="1">
    <location>
        <begin position="32"/>
        <end position="41"/>
    </location>
</feature>
<evidence type="ECO:0008006" key="4">
    <source>
        <dbReference type="Google" id="ProtNLM"/>
    </source>
</evidence>